<feature type="transmembrane region" description="Helical" evidence="7">
    <location>
        <begin position="9"/>
        <end position="29"/>
    </location>
</feature>
<feature type="transmembrane region" description="Helical" evidence="7">
    <location>
        <begin position="242"/>
        <end position="262"/>
    </location>
</feature>
<keyword evidence="3 6" id="KW-0812">Transmembrane</keyword>
<feature type="transmembrane region" description="Helical" evidence="7">
    <location>
        <begin position="161"/>
        <end position="181"/>
    </location>
</feature>
<comment type="subcellular location">
    <subcellularLocation>
        <location evidence="6">Cell membrane</location>
        <topology evidence="6">Multi-pass membrane protein</topology>
    </subcellularLocation>
    <subcellularLocation>
        <location evidence="1">Membrane</location>
        <topology evidence="1">Multi-pass membrane protein</topology>
    </subcellularLocation>
</comment>
<dbReference type="PANTHER" id="PTHR30477:SF0">
    <property type="entry name" value="METAL TRANSPORT SYSTEM MEMBRANE PROTEIN TM_0125-RELATED"/>
    <property type="match status" value="1"/>
</dbReference>
<comment type="similarity">
    <text evidence="2 6">Belongs to the ABC-3 integral membrane protein family.</text>
</comment>
<evidence type="ECO:0000256" key="6">
    <source>
        <dbReference type="RuleBase" id="RU003943"/>
    </source>
</evidence>
<dbReference type="AlphaFoldDB" id="A0A4R2RNN4"/>
<name>A0A4R2RNN4_9FIRM</name>
<organism evidence="8 9">
    <name type="scientific">Heliophilum fasciatum</name>
    <dbReference type="NCBI Taxonomy" id="35700"/>
    <lineage>
        <taxon>Bacteria</taxon>
        <taxon>Bacillati</taxon>
        <taxon>Bacillota</taxon>
        <taxon>Clostridia</taxon>
        <taxon>Eubacteriales</taxon>
        <taxon>Heliobacteriaceae</taxon>
        <taxon>Heliophilum</taxon>
    </lineage>
</organism>
<dbReference type="Proteomes" id="UP000294813">
    <property type="component" value="Unassembled WGS sequence"/>
</dbReference>
<reference evidence="8 9" key="1">
    <citation type="submission" date="2019-03" db="EMBL/GenBank/DDBJ databases">
        <title>Genomic Encyclopedia of Type Strains, Phase IV (KMG-IV): sequencing the most valuable type-strain genomes for metagenomic binning, comparative biology and taxonomic classification.</title>
        <authorList>
            <person name="Goeker M."/>
        </authorList>
    </citation>
    <scope>NUCLEOTIDE SEQUENCE [LARGE SCALE GENOMIC DNA]</scope>
    <source>
        <strain evidence="8 9">DSM 11170</strain>
    </source>
</reference>
<dbReference type="SUPFAM" id="SSF81345">
    <property type="entry name" value="ABC transporter involved in vitamin B12 uptake, BtuC"/>
    <property type="match status" value="1"/>
</dbReference>
<dbReference type="GO" id="GO:0055085">
    <property type="term" value="P:transmembrane transport"/>
    <property type="evidence" value="ECO:0007669"/>
    <property type="project" value="InterPro"/>
</dbReference>
<feature type="transmembrane region" description="Helical" evidence="7">
    <location>
        <begin position="82"/>
        <end position="103"/>
    </location>
</feature>
<evidence type="ECO:0000256" key="5">
    <source>
        <dbReference type="ARBA" id="ARBA00023136"/>
    </source>
</evidence>
<feature type="transmembrane region" description="Helical" evidence="7">
    <location>
        <begin position="215"/>
        <end position="236"/>
    </location>
</feature>
<feature type="transmembrane region" description="Helical" evidence="7">
    <location>
        <begin position="41"/>
        <end position="70"/>
    </location>
</feature>
<accession>A0A4R2RNN4</accession>
<comment type="caution">
    <text evidence="8">The sequence shown here is derived from an EMBL/GenBank/DDBJ whole genome shotgun (WGS) entry which is preliminary data.</text>
</comment>
<dbReference type="InterPro" id="IPR037294">
    <property type="entry name" value="ABC_BtuC-like"/>
</dbReference>
<protein>
    <submittedName>
        <fullName evidence="8">Zinc transport system permease protein</fullName>
    </submittedName>
</protein>
<dbReference type="GO" id="GO:0043190">
    <property type="term" value="C:ATP-binding cassette (ABC) transporter complex"/>
    <property type="evidence" value="ECO:0007669"/>
    <property type="project" value="InterPro"/>
</dbReference>
<sequence length="274" mass="29269">MQQGFMQRALLAGIMVAVLCPTIGLFLVLRRLSMIGDTLAHVSLAGVAGGILAGVYPPVMALSFSVLAVLAIEKLRRTYQHYAELSIAIILSGAVGLAGILLSQKNSASSDLMSYLFGSIVAVNEQDLLILAAVMVIVTVTVAILYQPLFYITWQEEKARLSGLPVSTLNLVLLILAALVIASSLRIVGILLVSSLITLPVAASLQWARSFAHAFWLAQGYALTAVILGLALSYGFDWAPGGTIVLMAVTLLILTLLVKWLIRSWRRHGLSTSA</sequence>
<dbReference type="Pfam" id="PF00950">
    <property type="entry name" value="ABC-3"/>
    <property type="match status" value="1"/>
</dbReference>
<dbReference type="Gene3D" id="1.10.3470.10">
    <property type="entry name" value="ABC transporter involved in vitamin B12 uptake, BtuC"/>
    <property type="match status" value="1"/>
</dbReference>
<dbReference type="InterPro" id="IPR001626">
    <property type="entry name" value="ABC_TroCD"/>
</dbReference>
<feature type="transmembrane region" description="Helical" evidence="7">
    <location>
        <begin position="187"/>
        <end position="208"/>
    </location>
</feature>
<evidence type="ECO:0000313" key="9">
    <source>
        <dbReference type="Proteomes" id="UP000294813"/>
    </source>
</evidence>
<feature type="transmembrane region" description="Helical" evidence="7">
    <location>
        <begin position="128"/>
        <end position="149"/>
    </location>
</feature>
<dbReference type="GO" id="GO:0010043">
    <property type="term" value="P:response to zinc ion"/>
    <property type="evidence" value="ECO:0007669"/>
    <property type="project" value="TreeGrafter"/>
</dbReference>
<proteinExistence type="inferred from homology"/>
<evidence type="ECO:0000256" key="7">
    <source>
        <dbReference type="SAM" id="Phobius"/>
    </source>
</evidence>
<dbReference type="PANTHER" id="PTHR30477">
    <property type="entry name" value="ABC-TRANSPORTER METAL-BINDING PROTEIN"/>
    <property type="match status" value="1"/>
</dbReference>
<keyword evidence="5 7" id="KW-0472">Membrane</keyword>
<keyword evidence="6" id="KW-0813">Transport</keyword>
<keyword evidence="9" id="KW-1185">Reference proteome</keyword>
<gene>
    <name evidence="8" type="ORF">EDD73_11465</name>
</gene>
<evidence type="ECO:0000256" key="2">
    <source>
        <dbReference type="ARBA" id="ARBA00008034"/>
    </source>
</evidence>
<evidence type="ECO:0000256" key="3">
    <source>
        <dbReference type="ARBA" id="ARBA00022692"/>
    </source>
</evidence>
<keyword evidence="4 7" id="KW-1133">Transmembrane helix</keyword>
<evidence type="ECO:0000256" key="1">
    <source>
        <dbReference type="ARBA" id="ARBA00004141"/>
    </source>
</evidence>
<evidence type="ECO:0000313" key="8">
    <source>
        <dbReference type="EMBL" id="TCP63917.1"/>
    </source>
</evidence>
<evidence type="ECO:0000256" key="4">
    <source>
        <dbReference type="ARBA" id="ARBA00022989"/>
    </source>
</evidence>
<dbReference type="EMBL" id="SLXT01000014">
    <property type="protein sequence ID" value="TCP63917.1"/>
    <property type="molecule type" value="Genomic_DNA"/>
</dbReference>